<dbReference type="GO" id="GO:0046464">
    <property type="term" value="P:acylglycerol catabolic process"/>
    <property type="evidence" value="ECO:0007669"/>
    <property type="project" value="TreeGrafter"/>
</dbReference>
<dbReference type="GO" id="GO:0016020">
    <property type="term" value="C:membrane"/>
    <property type="evidence" value="ECO:0007669"/>
    <property type="project" value="TreeGrafter"/>
</dbReference>
<feature type="domain" description="AB hydrolase-1" evidence="1">
    <location>
        <begin position="35"/>
        <end position="259"/>
    </location>
</feature>
<reference evidence="3 5" key="2">
    <citation type="submission" date="2023-09" db="EMBL/GenBank/DDBJ databases">
        <title>Complete-Gapless Cercospora beticola genome.</title>
        <authorList>
            <person name="Wyatt N.A."/>
            <person name="Spanner R.E."/>
            <person name="Bolton M.D."/>
        </authorList>
    </citation>
    <scope>NUCLEOTIDE SEQUENCE [LARGE SCALE GENOMIC DNA]</scope>
    <source>
        <strain evidence="3">Cb09-40</strain>
    </source>
</reference>
<evidence type="ECO:0000259" key="1">
    <source>
        <dbReference type="Pfam" id="PF12697"/>
    </source>
</evidence>
<dbReference type="GO" id="GO:0047372">
    <property type="term" value="F:monoacylglycerol lipase activity"/>
    <property type="evidence" value="ECO:0007669"/>
    <property type="project" value="TreeGrafter"/>
</dbReference>
<dbReference type="EMBL" id="LKMD01000105">
    <property type="protein sequence ID" value="PIA93614.1"/>
    <property type="molecule type" value="Genomic_DNA"/>
</dbReference>
<dbReference type="PANTHER" id="PTHR43798">
    <property type="entry name" value="MONOACYLGLYCEROL LIPASE"/>
    <property type="match status" value="1"/>
</dbReference>
<protein>
    <recommendedName>
        <fullName evidence="1">AB hydrolase-1 domain-containing protein</fullName>
    </recommendedName>
</protein>
<dbReference type="Pfam" id="PF12697">
    <property type="entry name" value="Abhydrolase_6"/>
    <property type="match status" value="1"/>
</dbReference>
<proteinExistence type="predicted"/>
<evidence type="ECO:0000313" key="4">
    <source>
        <dbReference type="Proteomes" id="UP000230605"/>
    </source>
</evidence>
<dbReference type="Proteomes" id="UP001302367">
    <property type="component" value="Chromosome 4"/>
</dbReference>
<dbReference type="PANTHER" id="PTHR43798:SF33">
    <property type="entry name" value="HYDROLASE, PUTATIVE (AFU_ORTHOLOGUE AFUA_2G14860)-RELATED"/>
    <property type="match status" value="1"/>
</dbReference>
<reference evidence="2 4" key="1">
    <citation type="submission" date="2015-10" db="EMBL/GenBank/DDBJ databases">
        <title>The cercosporin biosynthetic gene cluster was horizontally transferred to several fungal lineages and shown to be expanded in Cercospora beticola based on microsynteny with recipient genomes.</title>
        <authorList>
            <person name="De Jonge R."/>
            <person name="Ebert M.K."/>
            <person name="Suttle J.C."/>
            <person name="Jurick Ii W.M."/>
            <person name="Secor G.A."/>
            <person name="Thomma B.P."/>
            <person name="Van De Peer Y."/>
            <person name="Bolton M.D."/>
        </authorList>
    </citation>
    <scope>NUCLEOTIDE SEQUENCE [LARGE SCALE GENOMIC DNA]</scope>
    <source>
        <strain evidence="2 4">09-40</strain>
    </source>
</reference>
<dbReference type="Gene3D" id="3.40.50.1820">
    <property type="entry name" value="alpha/beta hydrolase"/>
    <property type="match status" value="1"/>
</dbReference>
<sequence>MGIPSDSWPARKQVHLDVDEVLPHSSINPEAQVTVVLIHGACVDRNDWDMVIPYLHDYHLLVPDQICHGEARHIQPYTTAYAAETIAQLIKQQAHHGMAHVVGHSLGASVALRLAAEHPEVVTSMVVSGVGRLPRNRLTPYLPYAVWLNERVERAMPKPITRWLMDGTDVQFGDVSVCTLDFNKEVFCGSLSEQDWPQFEARTLIIAATKKGIVPTDDNIQVARKVAEVGQKQNGKTFAVQHKAMRHPWNRQDPRLFAEVIKAWVAQKEVLPFGFERL</sequence>
<dbReference type="SUPFAM" id="SSF53474">
    <property type="entry name" value="alpha/beta-Hydrolases"/>
    <property type="match status" value="1"/>
</dbReference>
<evidence type="ECO:0000313" key="5">
    <source>
        <dbReference type="Proteomes" id="UP001302367"/>
    </source>
</evidence>
<keyword evidence="5" id="KW-1185">Reference proteome</keyword>
<accession>A0A2G5HM26</accession>
<dbReference type="InterPro" id="IPR000073">
    <property type="entry name" value="AB_hydrolase_1"/>
</dbReference>
<dbReference type="InterPro" id="IPR029058">
    <property type="entry name" value="AB_hydrolase_fold"/>
</dbReference>
<dbReference type="InterPro" id="IPR050266">
    <property type="entry name" value="AB_hydrolase_sf"/>
</dbReference>
<dbReference type="EMBL" id="CP134187">
    <property type="protein sequence ID" value="WPB01679.1"/>
    <property type="molecule type" value="Genomic_DNA"/>
</dbReference>
<dbReference type="PRINTS" id="PR00111">
    <property type="entry name" value="ABHYDROLASE"/>
</dbReference>
<dbReference type="Proteomes" id="UP000230605">
    <property type="component" value="Chromosome 4"/>
</dbReference>
<dbReference type="AlphaFoldDB" id="A0A2G5HM26"/>
<gene>
    <name evidence="2" type="ORF">CB0940_04438</name>
    <name evidence="3" type="ORF">RHO25_006309</name>
</gene>
<evidence type="ECO:0000313" key="3">
    <source>
        <dbReference type="EMBL" id="WPB01679.1"/>
    </source>
</evidence>
<organism evidence="2 4">
    <name type="scientific">Cercospora beticola</name>
    <name type="common">Sugarbeet leaf spot fungus</name>
    <dbReference type="NCBI Taxonomy" id="122368"/>
    <lineage>
        <taxon>Eukaryota</taxon>
        <taxon>Fungi</taxon>
        <taxon>Dikarya</taxon>
        <taxon>Ascomycota</taxon>
        <taxon>Pezizomycotina</taxon>
        <taxon>Dothideomycetes</taxon>
        <taxon>Dothideomycetidae</taxon>
        <taxon>Mycosphaerellales</taxon>
        <taxon>Mycosphaerellaceae</taxon>
        <taxon>Cercospora</taxon>
    </lineage>
</organism>
<evidence type="ECO:0000313" key="2">
    <source>
        <dbReference type="EMBL" id="PIA93614.1"/>
    </source>
</evidence>
<dbReference type="OrthoDB" id="8119704at2759"/>
<name>A0A2G5HM26_CERBT</name>